<reference evidence="2" key="1">
    <citation type="journal article" date="2020" name="Stud. Mycol.">
        <title>101 Dothideomycetes genomes: a test case for predicting lifestyles and emergence of pathogens.</title>
        <authorList>
            <person name="Haridas S."/>
            <person name="Albert R."/>
            <person name="Binder M."/>
            <person name="Bloem J."/>
            <person name="Labutti K."/>
            <person name="Salamov A."/>
            <person name="Andreopoulos B."/>
            <person name="Baker S."/>
            <person name="Barry K."/>
            <person name="Bills G."/>
            <person name="Bluhm B."/>
            <person name="Cannon C."/>
            <person name="Castanera R."/>
            <person name="Culley D."/>
            <person name="Daum C."/>
            <person name="Ezra D."/>
            <person name="Gonzalez J."/>
            <person name="Henrissat B."/>
            <person name="Kuo A."/>
            <person name="Liang C."/>
            <person name="Lipzen A."/>
            <person name="Lutzoni F."/>
            <person name="Magnuson J."/>
            <person name="Mondo S."/>
            <person name="Nolan M."/>
            <person name="Ohm R."/>
            <person name="Pangilinan J."/>
            <person name="Park H.-J."/>
            <person name="Ramirez L."/>
            <person name="Alfaro M."/>
            <person name="Sun H."/>
            <person name="Tritt A."/>
            <person name="Yoshinaga Y."/>
            <person name="Zwiers L.-H."/>
            <person name="Turgeon B."/>
            <person name="Goodwin S."/>
            <person name="Spatafora J."/>
            <person name="Crous P."/>
            <person name="Grigoriev I."/>
        </authorList>
    </citation>
    <scope>NUCLEOTIDE SEQUENCE</scope>
    <source>
        <strain evidence="2">CBS 121739</strain>
    </source>
</reference>
<protein>
    <submittedName>
        <fullName evidence="2">Uncharacterized protein</fullName>
    </submittedName>
</protein>
<dbReference type="GeneID" id="54490228"/>
<dbReference type="AlphaFoldDB" id="A0A6A6WKF8"/>
<evidence type="ECO:0000313" key="2">
    <source>
        <dbReference type="EMBL" id="KAF2762642.1"/>
    </source>
</evidence>
<keyword evidence="3" id="KW-1185">Reference proteome</keyword>
<accession>A0A6A6WKF8</accession>
<dbReference type="Proteomes" id="UP000799437">
    <property type="component" value="Unassembled WGS sequence"/>
</dbReference>
<dbReference type="RefSeq" id="XP_033605093.1">
    <property type="nucleotide sequence ID" value="XM_033749174.1"/>
</dbReference>
<name>A0A6A6WKF8_9PEZI</name>
<feature type="region of interest" description="Disordered" evidence="1">
    <location>
        <begin position="900"/>
        <end position="920"/>
    </location>
</feature>
<organism evidence="2 3">
    <name type="scientific">Pseudovirgaria hyperparasitica</name>
    <dbReference type="NCBI Taxonomy" id="470096"/>
    <lineage>
        <taxon>Eukaryota</taxon>
        <taxon>Fungi</taxon>
        <taxon>Dikarya</taxon>
        <taxon>Ascomycota</taxon>
        <taxon>Pezizomycotina</taxon>
        <taxon>Dothideomycetes</taxon>
        <taxon>Dothideomycetes incertae sedis</taxon>
        <taxon>Acrospermales</taxon>
        <taxon>Acrospermaceae</taxon>
        <taxon>Pseudovirgaria</taxon>
    </lineage>
</organism>
<dbReference type="EMBL" id="ML996565">
    <property type="protein sequence ID" value="KAF2762642.1"/>
    <property type="molecule type" value="Genomic_DNA"/>
</dbReference>
<dbReference type="OrthoDB" id="5330858at2759"/>
<gene>
    <name evidence="2" type="ORF">EJ05DRAFT_534159</name>
</gene>
<evidence type="ECO:0000256" key="1">
    <source>
        <dbReference type="SAM" id="MobiDB-lite"/>
    </source>
</evidence>
<sequence length="988" mass="107571">MSAEKEFDNPFAIATLTQPIGGSHCGRILSSVAYGLSGSRKRKRAEIVVSSDGEGIHIYNVQTSRVVASYAVPPQASFNTTPCCVYRRPSKGLPARRCTYSSTVQALNGAGSPQVICFDEESEPGTLGNMRKLTFDIPKERSDVVAIEAVPTASGYYSQEFVFEIIVVYQDGKLDCLSSDLQTLQWTSDLRSILPSQPSRNNATSMSVGYAYVTNALQASRGLFKGRDDVVAILQGSREADPGVLAGTPVVVLATTLGGSAQLDLHAFSLRPALQSGLTSRDATARHLVSWRLPKATMSADLAASKISVQADTGTVTYLAPDGLVTYRLHDAIPKEVSYLGCSDGQFRSFLRLTPSLALAVSDLYCGLFDLTYQTLQATLRFSQSEPPNGVDKKRSRGVAESTMKDVTFIGYFAALDLAVGSTATELVGFPLGSILPRRHGKKEASLLIDSIGKGLRNGLPAQVITQNSAGPVDLAKDFKEKINLLDEQDDVFGFEREFAEAVGIERDTTEFDTWAKSHTNGTNKALKTNGTTSPQHDGMDVDAPSDEVPLPSWNFPARFDIKDRFRHEPLAMYALSKLFSWAPETKNSTLPLKMPTIVADAYMPNIFQYLLLTECFNKNTIQRALRIHSGVPGDMRIVNDGDVVTALVDLDPSFGILRTVLESGSYLSIGEVTSSIKLIVQRLGAQAVSELNARLLLHSDPPINGVDNDQDVEKAISSMSDVIDDTHAYLDNMPSADVENNFILFCCFQGALKALYTFPKPTIVAGLRTALDHDQLFVLLNLLRIQLSGGGWASRYFDSEASEPQDDDSSSDDQIIIIANLLSTVLDTIGVGGWLLASQRSQDPTTSTTTIEQEDSPETLIHDLHEVVSAVAEGIHEVTFMNGLLSDFLRYEHRLKTSSSKTTTTTAVSRNKQHNKKPYKVSTASDALYGADAYADSRILPLGMLVKDAPALMKNAPNGTEVKKSMRQIGYELSKMVPKYSVERIEI</sequence>
<evidence type="ECO:0000313" key="3">
    <source>
        <dbReference type="Proteomes" id="UP000799437"/>
    </source>
</evidence>
<proteinExistence type="predicted"/>